<keyword evidence="3" id="KW-1185">Reference proteome</keyword>
<reference evidence="2 3" key="1">
    <citation type="submission" date="2021-02" db="EMBL/GenBank/DDBJ databases">
        <title>Complete Genome Sequence of Arcanobacterium phocisimile strain DSM 26142T from a harbour seal.</title>
        <authorList>
            <person name="Borowiak M."/>
            <person name="Alssahen M."/>
            <person name="Malorny B."/>
            <person name="Laemmler C."/>
            <person name="Siebert U."/>
            <person name="Ploetz M."/>
            <person name="Abdulmawjood A."/>
        </authorList>
    </citation>
    <scope>NUCLEOTIDE SEQUENCE [LARGE SCALE GENOMIC DNA]</scope>
    <source>
        <strain evidence="2 3">DSM 26142</strain>
    </source>
</reference>
<evidence type="ECO:0000313" key="2">
    <source>
        <dbReference type="EMBL" id="QRV02976.1"/>
    </source>
</evidence>
<sequence length="108" mass="11730">MGSVRRFAAGERLTEAERRTAVRFSLEEFAIRHPGRSVEIRVPWVGAVQAIEGPTHTRGTPPNVVEMDAQTWLKLVVGQPTAGIVKASGSRSDLRQLLPLFGAAQLGL</sequence>
<protein>
    <recommendedName>
        <fullName evidence="1">Bacterial SCP orthologue domain-containing protein</fullName>
    </recommendedName>
</protein>
<dbReference type="EMBL" id="CP070228">
    <property type="protein sequence ID" value="QRV02976.1"/>
    <property type="molecule type" value="Genomic_DNA"/>
</dbReference>
<evidence type="ECO:0000313" key="3">
    <source>
        <dbReference type="Proteomes" id="UP000602653"/>
    </source>
</evidence>
<proteinExistence type="predicted"/>
<organism evidence="2 3">
    <name type="scientific">Arcanobacterium phocisimile</name>
    <dbReference type="NCBI Taxonomy" id="1302235"/>
    <lineage>
        <taxon>Bacteria</taxon>
        <taxon>Bacillati</taxon>
        <taxon>Actinomycetota</taxon>
        <taxon>Actinomycetes</taxon>
        <taxon>Actinomycetales</taxon>
        <taxon>Actinomycetaceae</taxon>
        <taxon>Arcanobacterium</taxon>
    </lineage>
</organism>
<dbReference type="Pfam" id="PF17844">
    <property type="entry name" value="SCP_3"/>
    <property type="match status" value="1"/>
</dbReference>
<name>A0ABX7IIM1_9ACTO</name>
<dbReference type="InterPro" id="IPR041629">
    <property type="entry name" value="SCP_3"/>
</dbReference>
<evidence type="ECO:0000259" key="1">
    <source>
        <dbReference type="Pfam" id="PF17844"/>
    </source>
</evidence>
<feature type="domain" description="Bacterial SCP orthologue" evidence="1">
    <location>
        <begin position="17"/>
        <end position="100"/>
    </location>
</feature>
<accession>A0ABX7IIM1</accession>
<dbReference type="Gene3D" id="3.30.1050.40">
    <property type="match status" value="1"/>
</dbReference>
<gene>
    <name evidence="2" type="ORF">JTE88_01055</name>
</gene>
<dbReference type="Proteomes" id="UP000602653">
    <property type="component" value="Chromosome"/>
</dbReference>